<dbReference type="InterPro" id="IPR001412">
    <property type="entry name" value="aa-tRNA-synth_I_CS"/>
</dbReference>
<dbReference type="CDD" id="cd00812">
    <property type="entry name" value="LeuRS_core"/>
    <property type="match status" value="1"/>
</dbReference>
<evidence type="ECO:0000259" key="11">
    <source>
        <dbReference type="Pfam" id="PF00133"/>
    </source>
</evidence>
<accession>A0A485LZK4</accession>
<keyword evidence="7" id="KW-0648">Protein biosynthesis</keyword>
<keyword evidence="8 15" id="KW-0030">Aminoacyl-tRNA synthetase</keyword>
<evidence type="ECO:0000259" key="13">
    <source>
        <dbReference type="Pfam" id="PF09334"/>
    </source>
</evidence>
<dbReference type="AlphaFoldDB" id="A0A485LZK4"/>
<dbReference type="SUPFAM" id="SSF47323">
    <property type="entry name" value="Anticodon-binding domain of a subclass of class I aminoacyl-tRNA synthetases"/>
    <property type="match status" value="1"/>
</dbReference>
<feature type="domain" description="Methionyl/Valyl/Leucyl/Isoleucyl-tRNA synthetase anticodon-binding" evidence="12">
    <location>
        <begin position="667"/>
        <end position="789"/>
    </location>
</feature>
<dbReference type="Gene3D" id="3.40.50.620">
    <property type="entry name" value="HUPs"/>
    <property type="match status" value="2"/>
</dbReference>
<keyword evidence="6" id="KW-0067">ATP-binding</keyword>
<proteinExistence type="inferred from homology"/>
<dbReference type="SUPFAM" id="SSF50677">
    <property type="entry name" value="ValRS/IleRS/LeuRS editing domain"/>
    <property type="match status" value="1"/>
</dbReference>
<dbReference type="NCBIfam" id="TIGR00396">
    <property type="entry name" value="leuS_bact"/>
    <property type="match status" value="1"/>
</dbReference>
<evidence type="ECO:0000313" key="15">
    <source>
        <dbReference type="EMBL" id="VFU14565.1"/>
    </source>
</evidence>
<dbReference type="InterPro" id="IPR002302">
    <property type="entry name" value="Leu-tRNA-ligase"/>
</dbReference>
<comment type="catalytic activity">
    <reaction evidence="10">
        <text>tRNA(Leu) + L-leucine + ATP = L-leucyl-tRNA(Leu) + AMP + diphosphate</text>
        <dbReference type="Rhea" id="RHEA:11688"/>
        <dbReference type="Rhea" id="RHEA-COMP:9613"/>
        <dbReference type="Rhea" id="RHEA-COMP:9622"/>
        <dbReference type="ChEBI" id="CHEBI:30616"/>
        <dbReference type="ChEBI" id="CHEBI:33019"/>
        <dbReference type="ChEBI" id="CHEBI:57427"/>
        <dbReference type="ChEBI" id="CHEBI:78442"/>
        <dbReference type="ChEBI" id="CHEBI:78494"/>
        <dbReference type="ChEBI" id="CHEBI:456215"/>
        <dbReference type="EC" id="6.1.1.4"/>
    </reaction>
</comment>
<evidence type="ECO:0000256" key="10">
    <source>
        <dbReference type="ARBA" id="ARBA00047469"/>
    </source>
</evidence>
<feature type="domain" description="Aminoacyl-tRNA synthetase class Ia" evidence="11">
    <location>
        <begin position="422"/>
        <end position="623"/>
    </location>
</feature>
<dbReference type="Gene3D" id="3.10.20.590">
    <property type="match status" value="1"/>
</dbReference>
<dbReference type="InterPro" id="IPR002300">
    <property type="entry name" value="aa-tRNA-synth_Ia"/>
</dbReference>
<dbReference type="PANTHER" id="PTHR43740">
    <property type="entry name" value="LEUCYL-TRNA SYNTHETASE"/>
    <property type="match status" value="1"/>
</dbReference>
<name>A0A485LZK4_9ZZZZ</name>
<dbReference type="SUPFAM" id="SSF52374">
    <property type="entry name" value="Nucleotidylyl transferase"/>
    <property type="match status" value="1"/>
</dbReference>
<dbReference type="EMBL" id="CAADRM010000092">
    <property type="protein sequence ID" value="VFU14565.1"/>
    <property type="molecule type" value="Genomic_DNA"/>
</dbReference>
<keyword evidence="5" id="KW-0547">Nucleotide-binding</keyword>
<organism evidence="15">
    <name type="scientific">anaerobic digester metagenome</name>
    <dbReference type="NCBI Taxonomy" id="1263854"/>
    <lineage>
        <taxon>unclassified sequences</taxon>
        <taxon>metagenomes</taxon>
        <taxon>ecological metagenomes</taxon>
    </lineage>
</organism>
<evidence type="ECO:0000256" key="6">
    <source>
        <dbReference type="ARBA" id="ARBA00022840"/>
    </source>
</evidence>
<dbReference type="GO" id="GO:0002161">
    <property type="term" value="F:aminoacyl-tRNA deacylase activity"/>
    <property type="evidence" value="ECO:0007669"/>
    <property type="project" value="InterPro"/>
</dbReference>
<evidence type="ECO:0000256" key="4">
    <source>
        <dbReference type="ARBA" id="ARBA00022598"/>
    </source>
</evidence>
<dbReference type="InterPro" id="IPR009080">
    <property type="entry name" value="tRNAsynth_Ia_anticodon-bd"/>
</dbReference>
<feature type="domain" description="Methionyl/Leucyl tRNA synthetase" evidence="13">
    <location>
        <begin position="41"/>
        <end position="181"/>
    </location>
</feature>
<evidence type="ECO:0000256" key="3">
    <source>
        <dbReference type="ARBA" id="ARBA00022490"/>
    </source>
</evidence>
<feature type="domain" description="Leucyl-tRNA synthetase editing" evidence="14">
    <location>
        <begin position="222"/>
        <end position="408"/>
    </location>
</feature>
<evidence type="ECO:0000259" key="12">
    <source>
        <dbReference type="Pfam" id="PF08264"/>
    </source>
</evidence>
<keyword evidence="4 15" id="KW-0436">Ligase</keyword>
<comment type="similarity">
    <text evidence="1">Belongs to the class-I aminoacyl-tRNA synthetase family.</text>
</comment>
<evidence type="ECO:0000256" key="9">
    <source>
        <dbReference type="ARBA" id="ARBA00030520"/>
    </source>
</evidence>
<dbReference type="Gene3D" id="1.10.730.10">
    <property type="entry name" value="Isoleucyl-tRNA Synthetase, Domain 1"/>
    <property type="match status" value="1"/>
</dbReference>
<evidence type="ECO:0000256" key="5">
    <source>
        <dbReference type="ARBA" id="ARBA00022741"/>
    </source>
</evidence>
<evidence type="ECO:0000256" key="2">
    <source>
        <dbReference type="ARBA" id="ARBA00013164"/>
    </source>
</evidence>
<reference evidence="15" key="1">
    <citation type="submission" date="2019-03" db="EMBL/GenBank/DDBJ databases">
        <authorList>
            <person name="Hao L."/>
        </authorList>
    </citation>
    <scope>NUCLEOTIDE SEQUENCE</scope>
</reference>
<dbReference type="CDD" id="cd07958">
    <property type="entry name" value="Anticodon_Ia_Leu_BEm"/>
    <property type="match status" value="1"/>
</dbReference>
<dbReference type="InterPro" id="IPR009008">
    <property type="entry name" value="Val/Leu/Ile-tRNA-synth_edit"/>
</dbReference>
<evidence type="ECO:0000256" key="7">
    <source>
        <dbReference type="ARBA" id="ARBA00022917"/>
    </source>
</evidence>
<gene>
    <name evidence="15" type="primary">leuS</name>
    <name evidence="15" type="ORF">SCFA_30077</name>
</gene>
<dbReference type="PANTHER" id="PTHR43740:SF2">
    <property type="entry name" value="LEUCINE--TRNA LIGASE, MITOCHONDRIAL"/>
    <property type="match status" value="1"/>
</dbReference>
<dbReference type="FunFam" id="1.10.730.10:FF:000011">
    <property type="entry name" value="Leucine--tRNA ligase chloroplastic/mitochondrial"/>
    <property type="match status" value="1"/>
</dbReference>
<keyword evidence="3" id="KW-0963">Cytoplasm</keyword>
<sequence length="828" mass="94956">MNTEYNPQAVESKWQQSWQDTNLFRVDMKGDKPKYYLLEMFPYPSGRIHMGHVRNYTIGDVVARYKTMRGHNVLHPMGWDAFGMPAENAAIASKIHPKKWTYENIDYMRTQLKKMGFSYDWNREIATCDPEYYKWEQLFFIQMYNKGLVYKSRAFLNWCEQCKTVLANEQVVEGQCWRCGSQVFLKEHDQWFFKITAYAQELLDDIEKLKKGWPERVLSMQKNWIGRSTGTLIRFQIEGTSDDIEVFTTRPDTLYGATFMSIAPEHPLVKALSAGTGQEDKVRDFVNKTLQVDTFTRTSDLYEKEGVFTGRYCINPLTGFKMPIYVANFVLYDYGTGAVMAVPSHDQRDFDFAKKYGLKIIVVIQPEGESLDSETMECAYEGEGVLVNSGEFNGMKNTDAMEAITKHLQAQGRGSATVNFRLRDWGISRQRYWGAPIPMVYCEKCGTVPVNIEDLPVILPENVELTGTGISPISQDESFVNTTCPACGGKARRETDTMDTFVESSWYFLRYCSPHSHDKPFDKAEVHYWMPVDQYIGGIEHAILHLLYARFYTKVLRDLGYVDFDEPFERLLTQGMVIKDGAKMSKSKGNVVDPEDLIKNYGADATRLFCLFAAPPEKDMDWSDKGIEGSYRFLSRLWRLVFDMKDQLRSADASADVPPKSMEALKRKTHQTIKKVTEDIEKRFRFNTAIAAMMELVNDLYRAKETASSPGEFAVVREAVQSLIVMLSPFVPHITQELWEAMGNTGQLLRMSWPEFDPNWCEEQEVTVAVQVNGKLRATVTVAKDADQETVEERAFAEANVKRFLEGADIKKVIYVPNKIINIIAPLR</sequence>
<dbReference type="PRINTS" id="PR00985">
    <property type="entry name" value="TRNASYNTHLEU"/>
</dbReference>
<dbReference type="PROSITE" id="PS00178">
    <property type="entry name" value="AA_TRNA_LIGASE_I"/>
    <property type="match status" value="1"/>
</dbReference>
<dbReference type="EC" id="6.1.1.4" evidence="2"/>
<dbReference type="InterPro" id="IPR014729">
    <property type="entry name" value="Rossmann-like_a/b/a_fold"/>
</dbReference>
<dbReference type="FunFam" id="3.40.50.620:FF:000212">
    <property type="entry name" value="Leucine--tRNA ligase"/>
    <property type="match status" value="1"/>
</dbReference>
<evidence type="ECO:0000259" key="14">
    <source>
        <dbReference type="Pfam" id="PF13603"/>
    </source>
</evidence>
<protein>
    <recommendedName>
        <fullName evidence="2">leucine--tRNA ligase</fullName>
        <ecNumber evidence="2">6.1.1.4</ecNumber>
    </recommendedName>
    <alternativeName>
        <fullName evidence="9">Leucyl-tRNA synthetase</fullName>
    </alternativeName>
</protein>
<dbReference type="InterPro" id="IPR025709">
    <property type="entry name" value="Leu_tRNA-synth_edit"/>
</dbReference>
<dbReference type="Pfam" id="PF09334">
    <property type="entry name" value="tRNA-synt_1g"/>
    <property type="match status" value="1"/>
</dbReference>
<dbReference type="GO" id="GO:0006429">
    <property type="term" value="P:leucyl-tRNA aminoacylation"/>
    <property type="evidence" value="ECO:0007669"/>
    <property type="project" value="InterPro"/>
</dbReference>
<evidence type="ECO:0000256" key="8">
    <source>
        <dbReference type="ARBA" id="ARBA00023146"/>
    </source>
</evidence>
<dbReference type="FunFam" id="3.10.20.590:FF:000001">
    <property type="entry name" value="Leucine--tRNA ligase"/>
    <property type="match status" value="1"/>
</dbReference>
<dbReference type="Pfam" id="PF00133">
    <property type="entry name" value="tRNA-synt_1"/>
    <property type="match status" value="1"/>
</dbReference>
<dbReference type="HAMAP" id="MF_00049_B">
    <property type="entry name" value="Leu_tRNA_synth_B"/>
    <property type="match status" value="1"/>
</dbReference>
<dbReference type="GO" id="GO:0005829">
    <property type="term" value="C:cytosol"/>
    <property type="evidence" value="ECO:0007669"/>
    <property type="project" value="TreeGrafter"/>
</dbReference>
<dbReference type="InterPro" id="IPR015413">
    <property type="entry name" value="Methionyl/Leucyl_tRNA_Synth"/>
</dbReference>
<dbReference type="InterPro" id="IPR013155">
    <property type="entry name" value="M/V/L/I-tRNA-synth_anticd-bd"/>
</dbReference>
<dbReference type="Pfam" id="PF13603">
    <property type="entry name" value="tRNA-synt_1_2"/>
    <property type="match status" value="1"/>
</dbReference>
<dbReference type="FunFam" id="3.40.50.620:FF:000003">
    <property type="entry name" value="Leucine--tRNA ligase"/>
    <property type="match status" value="1"/>
</dbReference>
<dbReference type="GO" id="GO:0004823">
    <property type="term" value="F:leucine-tRNA ligase activity"/>
    <property type="evidence" value="ECO:0007669"/>
    <property type="project" value="UniProtKB-EC"/>
</dbReference>
<dbReference type="GO" id="GO:0005524">
    <property type="term" value="F:ATP binding"/>
    <property type="evidence" value="ECO:0007669"/>
    <property type="project" value="UniProtKB-KW"/>
</dbReference>
<dbReference type="GO" id="GO:0005739">
    <property type="term" value="C:mitochondrion"/>
    <property type="evidence" value="ECO:0007669"/>
    <property type="project" value="UniProtKB-ARBA"/>
</dbReference>
<evidence type="ECO:0000256" key="1">
    <source>
        <dbReference type="ARBA" id="ARBA00005594"/>
    </source>
</evidence>
<dbReference type="Pfam" id="PF08264">
    <property type="entry name" value="Anticodon_1"/>
    <property type="match status" value="1"/>
</dbReference>